<dbReference type="EMBL" id="LR796164">
    <property type="protein sequence ID" value="CAB4122371.1"/>
    <property type="molecule type" value="Genomic_DNA"/>
</dbReference>
<accession>A0A6J5KKX1</accession>
<reference evidence="1" key="1">
    <citation type="submission" date="2020-04" db="EMBL/GenBank/DDBJ databases">
        <authorList>
            <person name="Chiriac C."/>
            <person name="Salcher M."/>
            <person name="Ghai R."/>
            <person name="Kavagutti S V."/>
        </authorList>
    </citation>
    <scope>NUCLEOTIDE SEQUENCE</scope>
</reference>
<proteinExistence type="predicted"/>
<gene>
    <name evidence="1" type="ORF">UFOVP36_39</name>
</gene>
<protein>
    <submittedName>
        <fullName evidence="1">Uncharacterized protein</fullName>
    </submittedName>
</protein>
<sequence length="263" mass="27689">MSTLFSNNAVTTLATGILSTALSMTVATGTGALFPTHVYFDDYTYLTITDAANPTTFEIVKATYRSGDVFTIQRAQQGTTALTFGSGSGVSLRLTAGLLQEALGAKNKVNLVAYNGEADHPNVGDLYFDPNSAYGQLLAWDGTALVEISTKPEVSFLTNGVLVYSAGIQNAGNALKYGINTAGGAFSVNLPLVNLFGPQQIVKFYDAGASDLFGGFATNAFTLLRNGATINGVADDVIFTTKGVGFTAEYVRSISTWRLYNGC</sequence>
<organism evidence="1">
    <name type="scientific">uncultured Caudovirales phage</name>
    <dbReference type="NCBI Taxonomy" id="2100421"/>
    <lineage>
        <taxon>Viruses</taxon>
        <taxon>Duplodnaviria</taxon>
        <taxon>Heunggongvirae</taxon>
        <taxon>Uroviricota</taxon>
        <taxon>Caudoviricetes</taxon>
        <taxon>Peduoviridae</taxon>
        <taxon>Maltschvirus</taxon>
        <taxon>Maltschvirus maltsch</taxon>
    </lineage>
</organism>
<evidence type="ECO:0000313" key="1">
    <source>
        <dbReference type="EMBL" id="CAB4122371.1"/>
    </source>
</evidence>
<name>A0A6J5KKX1_9CAUD</name>